<feature type="compositionally biased region" description="Basic and acidic residues" evidence="14">
    <location>
        <begin position="627"/>
        <end position="640"/>
    </location>
</feature>
<evidence type="ECO:0000256" key="7">
    <source>
        <dbReference type="ARBA" id="ARBA00022889"/>
    </source>
</evidence>
<keyword evidence="4" id="KW-0812">Transmembrane</keyword>
<keyword evidence="3" id="KW-0597">Phosphoprotein</keyword>
<dbReference type="FunFam" id="2.170.300.10:FF:000010">
    <property type="entry name" value="Scavenger receptor class F member 2"/>
    <property type="match status" value="1"/>
</dbReference>
<evidence type="ECO:0000259" key="16">
    <source>
        <dbReference type="PROSITE" id="PS50026"/>
    </source>
</evidence>
<evidence type="ECO:0000256" key="4">
    <source>
        <dbReference type="ARBA" id="ARBA00022692"/>
    </source>
</evidence>
<dbReference type="Gene3D" id="2.10.25.10">
    <property type="entry name" value="Laminin"/>
    <property type="match status" value="1"/>
</dbReference>
<dbReference type="PANTHER" id="PTHR24043">
    <property type="entry name" value="SCAVENGER RECEPTOR CLASS F"/>
    <property type="match status" value="1"/>
</dbReference>
<evidence type="ECO:0000256" key="9">
    <source>
        <dbReference type="ARBA" id="ARBA00023136"/>
    </source>
</evidence>
<dbReference type="InterPro" id="IPR002049">
    <property type="entry name" value="LE_dom"/>
</dbReference>
<keyword evidence="2 13" id="KW-0245">EGF-like domain</keyword>
<comment type="subcellular location">
    <subcellularLocation>
        <location evidence="1">Membrane</location>
        <topology evidence="1">Single-pass type I membrane protein</topology>
    </subcellularLocation>
</comment>
<comment type="caution">
    <text evidence="13">Lacks conserved residue(s) required for the propagation of feature annotation.</text>
</comment>
<dbReference type="FunFam" id="2.170.300.10:FF:000013">
    <property type="entry name" value="Scavenger receptor class F, member 2"/>
    <property type="match status" value="1"/>
</dbReference>
<organism evidence="17">
    <name type="scientific">Balaenoptera musculus</name>
    <name type="common">Blue whale</name>
    <dbReference type="NCBI Taxonomy" id="9771"/>
    <lineage>
        <taxon>Eukaryota</taxon>
        <taxon>Metazoa</taxon>
        <taxon>Chordata</taxon>
        <taxon>Craniata</taxon>
        <taxon>Vertebrata</taxon>
        <taxon>Euteleostomi</taxon>
        <taxon>Mammalia</taxon>
        <taxon>Eutheria</taxon>
        <taxon>Laurasiatheria</taxon>
        <taxon>Artiodactyla</taxon>
        <taxon>Whippomorpha</taxon>
        <taxon>Cetacea</taxon>
        <taxon>Mysticeti</taxon>
        <taxon>Balaenopteridae</taxon>
        <taxon>Balaenoptera</taxon>
    </lineage>
</organism>
<evidence type="ECO:0000256" key="2">
    <source>
        <dbReference type="ARBA" id="ARBA00022536"/>
    </source>
</evidence>
<feature type="compositionally biased region" description="Basic residues" evidence="14">
    <location>
        <begin position="838"/>
        <end position="850"/>
    </location>
</feature>
<feature type="compositionally biased region" description="Basic and acidic residues" evidence="14">
    <location>
        <begin position="564"/>
        <end position="576"/>
    </location>
</feature>
<dbReference type="SMART" id="SM00180">
    <property type="entry name" value="EGF_Lam"/>
    <property type="match status" value="6"/>
</dbReference>
<sequence length="865" mass="91344">MEGAGPQGAGPARRRGAGGLPPPLPPLLLLLWLLPGPAAPQELSPRGRNVCRAPGSQELTCCAGWRQQGDECGIAVCEGNSTCSENEVCVRPGECRCRHGYFGANCDTKCPRQFWGPDCKELCVCHPHGQCEDVTGQCTCHARRWGARCEHACQCQHGACHPRSGACRCEPGWWGPQCASACYCSATSRCDPQTGACLCHAGWWGRSCNNQCACNTSPCEQQSGRCQCRERTFGARCERYCQCFRGRCHPVDGTCACEPGYRGKYCREPCPAGFYGLGCRRRCGQCKGQQPCTVAEGRCLTCEPGWNGTKCDQPCATGFYGEGCGHRCPPCRDGHACNHVTGKCTRCNAGWIGDRCETKCSNGTYGEDCAFVCADCGSGHCDFQSGRCLCSPGVHGPHCNLTCPPGLHGVDCAQACSCHEDSCDPVTGACRLETNQRKGVMGAGALLALLLGLLLSLLGCCCACRGKDPARGPRPRRELSLGRKKAPQRLCGRFSRISMKLPRIPLRRQKLPKVVVAHHDLDNTLNCSFLEPPSGLEQPSPSWSSRASFSSFDTTDEGPVYCVPHEEAATESRDAEAPTAPAEALASSPAPVTTPAEEATPLRASSDSERSASSGDGPGGALYARVARREARPARVRGEARGLSLSPSPERRKPPPPDPATKPKVSWIHGKHGAAAARAPSPPPAGPEAAPSPSKRKRTPSDTSARPDEPCSPRARDPTLRPPGLAEEGPALAAPSPPRARARGRGPGLSEPTDAGGPPRSAPEAASMLAAELRDKTRSLGRAEGAVGTQGPREKPAPPQKAKRSVPPASPARAPPAPEAPGPEKAAAGTPGSDTPRKKTPIQKPPRKKSREVAGEPGRVGAPTL</sequence>
<feature type="disulfide bond" evidence="13">
    <location>
        <begin position="257"/>
        <end position="266"/>
    </location>
</feature>
<dbReference type="Ensembl" id="ENSBMST00010025279.1">
    <property type="protein sequence ID" value="ENSBMSP00010022953.1"/>
    <property type="gene ID" value="ENSBMSG00010016600.1"/>
</dbReference>
<dbReference type="GO" id="GO:0005044">
    <property type="term" value="F:scavenger receptor activity"/>
    <property type="evidence" value="ECO:0007669"/>
    <property type="project" value="Ensembl"/>
</dbReference>
<dbReference type="SUPFAM" id="SSF57184">
    <property type="entry name" value="Growth factor receptor domain"/>
    <property type="match status" value="1"/>
</dbReference>
<dbReference type="InterPro" id="IPR009030">
    <property type="entry name" value="Growth_fac_rcpt_cys_sf"/>
</dbReference>
<evidence type="ECO:0000256" key="13">
    <source>
        <dbReference type="PROSITE-ProRule" id="PRU00076"/>
    </source>
</evidence>
<keyword evidence="9" id="KW-0472">Membrane</keyword>
<keyword evidence="8" id="KW-1133">Transmembrane helix</keyword>
<keyword evidence="7" id="KW-0130">Cell adhesion</keyword>
<evidence type="ECO:0000256" key="8">
    <source>
        <dbReference type="ARBA" id="ARBA00022989"/>
    </source>
</evidence>
<evidence type="ECO:0000256" key="5">
    <source>
        <dbReference type="ARBA" id="ARBA00022729"/>
    </source>
</evidence>
<dbReference type="InterPro" id="IPR000742">
    <property type="entry name" value="EGF"/>
</dbReference>
<feature type="chain" id="PRO_5034967210" evidence="15">
    <location>
        <begin position="41"/>
        <end position="865"/>
    </location>
</feature>
<dbReference type="InterPro" id="IPR042635">
    <property type="entry name" value="MEGF10/SREC1/2-like"/>
</dbReference>
<protein>
    <submittedName>
        <fullName evidence="17">Scavenger receptor class F member 2</fullName>
    </submittedName>
</protein>
<proteinExistence type="predicted"/>
<keyword evidence="6" id="KW-0677">Repeat</keyword>
<evidence type="ECO:0000256" key="15">
    <source>
        <dbReference type="SAM" id="SignalP"/>
    </source>
</evidence>
<evidence type="ECO:0000256" key="1">
    <source>
        <dbReference type="ARBA" id="ARBA00004479"/>
    </source>
</evidence>
<name>A0A8C0DN46_BALMU</name>
<keyword evidence="10 13" id="KW-1015">Disulfide bond</keyword>
<evidence type="ECO:0000256" key="6">
    <source>
        <dbReference type="ARBA" id="ARBA00022737"/>
    </source>
</evidence>
<feature type="domain" description="EGF-like" evidence="16">
    <location>
        <begin position="68"/>
        <end position="107"/>
    </location>
</feature>
<accession>A0A8C0DN46</accession>
<feature type="compositionally biased region" description="Basic and acidic residues" evidence="14">
    <location>
        <begin position="705"/>
        <end position="719"/>
    </location>
</feature>
<dbReference type="PRINTS" id="PR00011">
    <property type="entry name" value="EGFLAMININ"/>
</dbReference>
<evidence type="ECO:0000256" key="12">
    <source>
        <dbReference type="ARBA" id="ARBA00023180"/>
    </source>
</evidence>
<feature type="compositionally biased region" description="Low complexity" evidence="14">
    <location>
        <begin position="577"/>
        <end position="591"/>
    </location>
</feature>
<gene>
    <name evidence="17" type="primary">SCARF2</name>
</gene>
<dbReference type="GeneTree" id="ENSGT00950000183101"/>
<feature type="disulfide bond" evidence="13">
    <location>
        <begin position="97"/>
        <end position="106"/>
    </location>
</feature>
<reference evidence="17" key="1">
    <citation type="submission" date="2023-09" db="UniProtKB">
        <authorList>
            <consortium name="Ensembl"/>
        </authorList>
    </citation>
    <scope>IDENTIFICATION</scope>
</reference>
<dbReference type="PROSITE" id="PS00022">
    <property type="entry name" value="EGF_1"/>
    <property type="match status" value="4"/>
</dbReference>
<feature type="signal peptide" evidence="15">
    <location>
        <begin position="1"/>
        <end position="40"/>
    </location>
</feature>
<keyword evidence="5 15" id="KW-0732">Signal</keyword>
<evidence type="ECO:0000256" key="10">
    <source>
        <dbReference type="ARBA" id="ARBA00023157"/>
    </source>
</evidence>
<evidence type="ECO:0000256" key="14">
    <source>
        <dbReference type="SAM" id="MobiDB-lite"/>
    </source>
</evidence>
<evidence type="ECO:0000256" key="11">
    <source>
        <dbReference type="ARBA" id="ARBA00023170"/>
    </source>
</evidence>
<dbReference type="Gene3D" id="2.170.300.10">
    <property type="entry name" value="Tie2 ligand-binding domain superfamily"/>
    <property type="match status" value="2"/>
</dbReference>
<feature type="compositionally biased region" description="Low complexity" evidence="14">
    <location>
        <begin position="540"/>
        <end position="551"/>
    </location>
</feature>
<dbReference type="AlphaFoldDB" id="A0A8C0DN46"/>
<dbReference type="GO" id="GO:0016020">
    <property type="term" value="C:membrane"/>
    <property type="evidence" value="ECO:0007669"/>
    <property type="project" value="UniProtKB-SubCell"/>
</dbReference>
<feature type="compositionally biased region" description="Pro residues" evidence="14">
    <location>
        <begin position="808"/>
        <end position="821"/>
    </location>
</feature>
<feature type="region of interest" description="Disordered" evidence="14">
    <location>
        <begin position="536"/>
        <end position="865"/>
    </location>
</feature>
<dbReference type="GO" id="GO:0005925">
    <property type="term" value="C:focal adhesion"/>
    <property type="evidence" value="ECO:0007669"/>
    <property type="project" value="TreeGrafter"/>
</dbReference>
<keyword evidence="11" id="KW-0675">Receptor</keyword>
<feature type="domain" description="EGF-like" evidence="16">
    <location>
        <begin position="233"/>
        <end position="267"/>
    </location>
</feature>
<keyword evidence="12" id="KW-0325">Glycoprotein</keyword>
<dbReference type="GO" id="GO:0007157">
    <property type="term" value="P:heterophilic cell-cell adhesion via plasma membrane cell adhesion molecules"/>
    <property type="evidence" value="ECO:0007669"/>
    <property type="project" value="Ensembl"/>
</dbReference>
<evidence type="ECO:0000313" key="17">
    <source>
        <dbReference type="Ensembl" id="ENSBMSP00010022953.1"/>
    </source>
</evidence>
<dbReference type="SMART" id="SM00181">
    <property type="entry name" value="EGF"/>
    <property type="match status" value="7"/>
</dbReference>
<dbReference type="OMA" id="ITCERGW"/>
<evidence type="ECO:0000256" key="3">
    <source>
        <dbReference type="ARBA" id="ARBA00022553"/>
    </source>
</evidence>
<dbReference type="PROSITE" id="PS50026">
    <property type="entry name" value="EGF_3"/>
    <property type="match status" value="2"/>
</dbReference>
<dbReference type="PANTHER" id="PTHR24043:SF5">
    <property type="entry name" value="SCAVENGER RECEPTOR CLASS F MEMBER 2"/>
    <property type="match status" value="1"/>
</dbReference>